<reference evidence="2" key="1">
    <citation type="journal article" date="2019" name="Int. J. Syst. Evol. Microbiol.">
        <title>The Global Catalogue of Microorganisms (GCM) 10K type strain sequencing project: providing services to taxonomists for standard genome sequencing and annotation.</title>
        <authorList>
            <consortium name="The Broad Institute Genomics Platform"/>
            <consortium name="The Broad Institute Genome Sequencing Center for Infectious Disease"/>
            <person name="Wu L."/>
            <person name="Ma J."/>
        </authorList>
    </citation>
    <scope>NUCLEOTIDE SEQUENCE [LARGE SCALE GENOMIC DNA]</scope>
    <source>
        <strain evidence="2">KCTC 52165</strain>
    </source>
</reference>
<sequence>MFAVAVPDANAADMPVTLPPEVDAVNYLSVEGGPVWNTGNFDRSSDKYGKMDDEDGFYGAVTYRRLFQPQWDWQITGTATGVDTSSSDGVNRFKSDLDFQTVDLDLGYHPGANPLNRLLFGIRALHLNDSMTLTGGATRRGSYGAEGWAFGPRAGFQTETMLGGSQFGFVAEGSGSILFGNFDNSYYDWLAPSTTSDSHRTVYNIEALAGLSWHTTSQFTLTAGYRLQKWWNLRAGATVTDSLEPYSVTADKDPLFHGPFLRAALTF</sequence>
<name>A0ABV7K7V0_9HYPH</name>
<comment type="caution">
    <text evidence="1">The sequence shown here is derived from an EMBL/GenBank/DDBJ whole genome shotgun (WGS) entry which is preliminary data.</text>
</comment>
<dbReference type="RefSeq" id="WP_378219015.1">
    <property type="nucleotide sequence ID" value="NZ_JBHRTK010000004.1"/>
</dbReference>
<evidence type="ECO:0000313" key="1">
    <source>
        <dbReference type="EMBL" id="MFC3205498.1"/>
    </source>
</evidence>
<proteinExistence type="predicted"/>
<dbReference type="Pfam" id="PF05150">
    <property type="entry name" value="Legionella_OMP"/>
    <property type="match status" value="1"/>
</dbReference>
<keyword evidence="2" id="KW-1185">Reference proteome</keyword>
<organism evidence="1 2">
    <name type="scientific">Aquamicrobium soli</name>
    <dbReference type="NCBI Taxonomy" id="1811518"/>
    <lineage>
        <taxon>Bacteria</taxon>
        <taxon>Pseudomonadati</taxon>
        <taxon>Pseudomonadota</taxon>
        <taxon>Alphaproteobacteria</taxon>
        <taxon>Hyphomicrobiales</taxon>
        <taxon>Phyllobacteriaceae</taxon>
        <taxon>Aquamicrobium</taxon>
    </lineage>
</organism>
<accession>A0ABV7K7V0</accession>
<dbReference type="InterPro" id="IPR007825">
    <property type="entry name" value="Major_OMP_Legionella"/>
</dbReference>
<gene>
    <name evidence="1" type="ORF">ACFOHJ_04680</name>
</gene>
<dbReference type="EMBL" id="JBHRTK010000004">
    <property type="protein sequence ID" value="MFC3205498.1"/>
    <property type="molecule type" value="Genomic_DNA"/>
</dbReference>
<evidence type="ECO:0000313" key="2">
    <source>
        <dbReference type="Proteomes" id="UP001595583"/>
    </source>
</evidence>
<protein>
    <submittedName>
        <fullName evidence="1">Lpg1974 family pore-forming outer membrane protein</fullName>
    </submittedName>
</protein>
<dbReference type="Proteomes" id="UP001595583">
    <property type="component" value="Unassembled WGS sequence"/>
</dbReference>